<name>Q2W0T0_PARM1</name>
<dbReference type="PANTHER" id="PTHR30332:SF17">
    <property type="entry name" value="TYPE IV PILIATION SYSTEM PROTEIN DR_0774-RELATED"/>
    <property type="match status" value="1"/>
</dbReference>
<dbReference type="InterPro" id="IPR050810">
    <property type="entry name" value="Bact_Secretion_Sys_Channel"/>
</dbReference>
<accession>Q2W0T0</accession>
<evidence type="ECO:0000259" key="5">
    <source>
        <dbReference type="Pfam" id="PF13629"/>
    </source>
</evidence>
<dbReference type="EMBL" id="AP007255">
    <property type="protein sequence ID" value="BAE52545.1"/>
    <property type="molecule type" value="Genomic_DNA"/>
</dbReference>
<dbReference type="InterPro" id="IPR004846">
    <property type="entry name" value="T2SS/T3SS_dom"/>
</dbReference>
<feature type="chain" id="PRO_5004218138" evidence="3">
    <location>
        <begin position="22"/>
        <end position="495"/>
    </location>
</feature>
<dbReference type="STRING" id="342108.amb3741"/>
<dbReference type="Pfam" id="PF13629">
    <property type="entry name" value="T2SS-T3SS_pil_N"/>
    <property type="match status" value="1"/>
</dbReference>
<evidence type="ECO:0000259" key="4">
    <source>
        <dbReference type="Pfam" id="PF00263"/>
    </source>
</evidence>
<dbReference type="PANTHER" id="PTHR30332">
    <property type="entry name" value="PROBABLE GENERAL SECRETION PATHWAY PROTEIN D"/>
    <property type="match status" value="1"/>
</dbReference>
<evidence type="ECO:0000313" key="7">
    <source>
        <dbReference type="Proteomes" id="UP000007058"/>
    </source>
</evidence>
<reference evidence="6 7" key="1">
    <citation type="journal article" date="2005" name="DNA Res.">
        <title>Complete genome sequence of the facultative anaerobic magnetotactic bacterium Magnetospirillum sp. strain AMB-1.</title>
        <authorList>
            <person name="Matsunaga T."/>
            <person name="Okamura Y."/>
            <person name="Fukuda Y."/>
            <person name="Wahyudi A.T."/>
            <person name="Murase Y."/>
            <person name="Takeyama H."/>
        </authorList>
    </citation>
    <scope>NUCLEOTIDE SEQUENCE [LARGE SCALE GENOMIC DNA]</scope>
    <source>
        <strain evidence="7">ATCC 700264 / AMB-1</strain>
    </source>
</reference>
<dbReference type="GO" id="GO:0015627">
    <property type="term" value="C:type II protein secretion system complex"/>
    <property type="evidence" value="ECO:0007669"/>
    <property type="project" value="TreeGrafter"/>
</dbReference>
<dbReference type="OrthoDB" id="9775455at2"/>
<feature type="region of interest" description="Disordered" evidence="2">
    <location>
        <begin position="22"/>
        <end position="65"/>
    </location>
</feature>
<sequence length="495" mass="51780">MTGRLLVAAVLAVFLAAPAWARDEEPPPPLPAPRAKVVTLGSPSEAAPSPRPGTPQSLRGLSSAAAESMQVPVGKSIDLPLPGAVKEVVIGNSDIADVIVRTPHMVHITGRAVGQTNVFLMDRSGRVMRRIDLAVAIDSQAVKDALRAVLPEERAITVEAVADSLYLSGSVKNDGAARDAKMVARRFVADDGKLVNMIRVVNEQQVLLHVKVAEIQRTVLKELGFGLTANKSISLPGTASLSSFTTSSTVGLIDSSSTAIFGTATVTGLGALAANFNILENQGLIRTLVEPNLTAVSGETATMLAGGELPIPVSTTNGSISVEFKPYGVLLSFTPVVLDPGRLSLKMSTEVSAIDTANKTAITTTISVPAFKVRRAGSTVELPSGGSIMIAGLLQNDITANIAGLPGLMDLPVLGALFRSNAFQRNETELVVILSAYVIRPVDQPNLSTPNDGFAPSSDLKRFLLGRLQDTYTTRGKGEPAAPPALQGPYGHIVQ</sequence>
<keyword evidence="7" id="KW-1185">Reference proteome</keyword>
<evidence type="ECO:0000256" key="2">
    <source>
        <dbReference type="SAM" id="MobiDB-lite"/>
    </source>
</evidence>
<comment type="similarity">
    <text evidence="1">Belongs to the bacterial secretin family.</text>
</comment>
<dbReference type="GO" id="GO:0009306">
    <property type="term" value="P:protein secretion"/>
    <property type="evidence" value="ECO:0007669"/>
    <property type="project" value="InterPro"/>
</dbReference>
<organism evidence="6 7">
    <name type="scientific">Paramagnetospirillum magneticum (strain ATCC 700264 / AMB-1)</name>
    <name type="common">Magnetospirillum magneticum</name>
    <dbReference type="NCBI Taxonomy" id="342108"/>
    <lineage>
        <taxon>Bacteria</taxon>
        <taxon>Pseudomonadati</taxon>
        <taxon>Pseudomonadota</taxon>
        <taxon>Alphaproteobacteria</taxon>
        <taxon>Rhodospirillales</taxon>
        <taxon>Magnetospirillaceae</taxon>
        <taxon>Paramagnetospirillum</taxon>
    </lineage>
</organism>
<dbReference type="KEGG" id="mag:amb3741"/>
<feature type="domain" description="Pilus formation protein N-terminal" evidence="5">
    <location>
        <begin position="66"/>
        <end position="135"/>
    </location>
</feature>
<dbReference type="RefSeq" id="WP_011386097.1">
    <property type="nucleotide sequence ID" value="NC_007626.1"/>
</dbReference>
<keyword evidence="3" id="KW-0732">Signal</keyword>
<dbReference type="InterPro" id="IPR032789">
    <property type="entry name" value="T2SS-T3SS_pil_N"/>
</dbReference>
<dbReference type="AlphaFoldDB" id="Q2W0T0"/>
<dbReference type="InterPro" id="IPR001775">
    <property type="entry name" value="GspD/PilQ"/>
</dbReference>
<protein>
    <submittedName>
        <fullName evidence="6">Flp pilus assembly protein, secretin CpaC</fullName>
    </submittedName>
</protein>
<feature type="signal peptide" evidence="3">
    <location>
        <begin position="1"/>
        <end position="21"/>
    </location>
</feature>
<dbReference type="Pfam" id="PF00263">
    <property type="entry name" value="Secretin"/>
    <property type="match status" value="1"/>
</dbReference>
<evidence type="ECO:0000313" key="6">
    <source>
        <dbReference type="EMBL" id="BAE52545.1"/>
    </source>
</evidence>
<feature type="domain" description="Type II/III secretion system secretin-like" evidence="4">
    <location>
        <begin position="279"/>
        <end position="440"/>
    </location>
</feature>
<gene>
    <name evidence="6" type="ordered locus">amb3741</name>
</gene>
<evidence type="ECO:0000256" key="3">
    <source>
        <dbReference type="SAM" id="SignalP"/>
    </source>
</evidence>
<dbReference type="HOGENOM" id="CLU_017952_2_0_5"/>
<dbReference type="Proteomes" id="UP000007058">
    <property type="component" value="Chromosome"/>
</dbReference>
<proteinExistence type="inferred from homology"/>
<evidence type="ECO:0000256" key="1">
    <source>
        <dbReference type="RuleBase" id="RU004003"/>
    </source>
</evidence>
<dbReference type="PRINTS" id="PR00811">
    <property type="entry name" value="BCTERIALGSPD"/>
</dbReference>
<feature type="region of interest" description="Disordered" evidence="2">
    <location>
        <begin position="473"/>
        <end position="495"/>
    </location>
</feature>